<feature type="region of interest" description="Disordered" evidence="1">
    <location>
        <begin position="1"/>
        <end position="20"/>
    </location>
</feature>
<name>A0AAE4MBS3_9EURY</name>
<evidence type="ECO:0000313" key="2">
    <source>
        <dbReference type="EMBL" id="MDV0441195.1"/>
    </source>
</evidence>
<reference evidence="2" key="1">
    <citation type="submission" date="2023-06" db="EMBL/GenBank/DDBJ databases">
        <title>Genome sequence of Methancorpusculaceae sp. Ag1.</title>
        <authorList>
            <person name="Protasov E."/>
            <person name="Platt K."/>
            <person name="Poehlein A."/>
            <person name="Daniel R."/>
            <person name="Brune A."/>
        </authorList>
    </citation>
    <scope>NUCLEOTIDE SEQUENCE</scope>
    <source>
        <strain evidence="2">Ag1</strain>
    </source>
</reference>
<evidence type="ECO:0000256" key="1">
    <source>
        <dbReference type="SAM" id="MobiDB-lite"/>
    </source>
</evidence>
<dbReference type="AlphaFoldDB" id="A0AAE4MBS3"/>
<protein>
    <submittedName>
        <fullName evidence="2">Uncharacterized protein</fullName>
    </submittedName>
</protein>
<proteinExistence type="predicted"/>
<comment type="caution">
    <text evidence="2">The sequence shown here is derived from an EMBL/GenBank/DDBJ whole genome shotgun (WGS) entry which is preliminary data.</text>
</comment>
<keyword evidence="3" id="KW-1185">Reference proteome</keyword>
<dbReference type="RefSeq" id="WP_338093586.1">
    <property type="nucleotide sequence ID" value="NZ_JAWDKA010000002.1"/>
</dbReference>
<gene>
    <name evidence="2" type="ORF">McpAg1_03750</name>
</gene>
<feature type="compositionally biased region" description="Polar residues" evidence="1">
    <location>
        <begin position="1"/>
        <end position="10"/>
    </location>
</feature>
<accession>A0AAE4MBS3</accession>
<dbReference type="EMBL" id="JAWDKA010000002">
    <property type="protein sequence ID" value="MDV0441195.1"/>
    <property type="molecule type" value="Genomic_DNA"/>
</dbReference>
<sequence length="176" mass="19818">MTLDSSSGDPSNGKEDSTLSLSEETKLRQVFCPGCFEEMAKEELIGNKCPLCGYRLDLEDLDEEISGDSDEELVWMLTQNLQRSLLEWLMNMGAAPLAAYRIASRICEREDIPTKSGKTTAFTFTARMTPEEKMQEKRCKICGKTFTSEGRKIISGDLFDPEPTVEYFCNGCRPQN</sequence>
<organism evidence="2 3">
    <name type="scientific">Methanorbis furvi</name>
    <dbReference type="NCBI Taxonomy" id="3028299"/>
    <lineage>
        <taxon>Archaea</taxon>
        <taxon>Methanobacteriati</taxon>
        <taxon>Methanobacteriota</taxon>
        <taxon>Stenosarchaea group</taxon>
        <taxon>Methanomicrobia</taxon>
        <taxon>Methanomicrobiales</taxon>
        <taxon>Methanocorpusculaceae</taxon>
        <taxon>Methanorbis</taxon>
    </lineage>
</organism>
<dbReference type="Proteomes" id="UP001273136">
    <property type="component" value="Unassembled WGS sequence"/>
</dbReference>
<evidence type="ECO:0000313" key="3">
    <source>
        <dbReference type="Proteomes" id="UP001273136"/>
    </source>
</evidence>